<dbReference type="RefSeq" id="WP_137631642.1">
    <property type="nucleotide sequence ID" value="NZ_BJDO01000047.1"/>
</dbReference>
<keyword evidence="1" id="KW-0812">Transmembrane</keyword>
<feature type="transmembrane region" description="Helical" evidence="1">
    <location>
        <begin position="73"/>
        <end position="92"/>
    </location>
</feature>
<dbReference type="Pfam" id="PF13248">
    <property type="entry name" value="Zn_ribbon_3"/>
    <property type="match status" value="1"/>
</dbReference>
<feature type="domain" description="Putative zinc-ribbon" evidence="2">
    <location>
        <begin position="2"/>
        <end position="24"/>
    </location>
</feature>
<evidence type="ECO:0000259" key="2">
    <source>
        <dbReference type="Pfam" id="PF13248"/>
    </source>
</evidence>
<evidence type="ECO:0000313" key="4">
    <source>
        <dbReference type="Proteomes" id="UP001596190"/>
    </source>
</evidence>
<gene>
    <name evidence="3" type="ORF">ACFP1H_05890</name>
</gene>
<keyword evidence="1" id="KW-1133">Transmembrane helix</keyword>
<reference evidence="4" key="1">
    <citation type="journal article" date="2019" name="Int. J. Syst. Evol. Microbiol.">
        <title>The Global Catalogue of Microorganisms (GCM) 10K type strain sequencing project: providing services to taxonomists for standard genome sequencing and annotation.</title>
        <authorList>
            <consortium name="The Broad Institute Genomics Platform"/>
            <consortium name="The Broad Institute Genome Sequencing Center for Infectious Disease"/>
            <person name="Wu L."/>
            <person name="Ma J."/>
        </authorList>
    </citation>
    <scope>NUCLEOTIDE SEQUENCE [LARGE SCALE GENOMIC DNA]</scope>
    <source>
        <strain evidence="4">CCM 8950</strain>
    </source>
</reference>
<dbReference type="EMBL" id="JBHSSA010000047">
    <property type="protein sequence ID" value="MFC6254114.1"/>
    <property type="molecule type" value="Genomic_DNA"/>
</dbReference>
<organism evidence="3 4">
    <name type="scientific">Secundilactobacillus hailunensis</name>
    <dbReference type="NCBI Taxonomy" id="2559923"/>
    <lineage>
        <taxon>Bacteria</taxon>
        <taxon>Bacillati</taxon>
        <taxon>Bacillota</taxon>
        <taxon>Bacilli</taxon>
        <taxon>Lactobacillales</taxon>
        <taxon>Lactobacillaceae</taxon>
        <taxon>Secundilactobacillus</taxon>
    </lineage>
</organism>
<accession>A0ABW1T7Q0</accession>
<feature type="transmembrane region" description="Helical" evidence="1">
    <location>
        <begin position="98"/>
        <end position="114"/>
    </location>
</feature>
<name>A0ABW1T7Q0_9LACO</name>
<comment type="caution">
    <text evidence="3">The sequence shown here is derived from an EMBL/GenBank/DDBJ whole genome shotgun (WGS) entry which is preliminary data.</text>
</comment>
<keyword evidence="4" id="KW-1185">Reference proteome</keyword>
<keyword evidence="1" id="KW-0472">Membrane</keyword>
<dbReference type="InterPro" id="IPR059113">
    <property type="entry name" value="Znf_ribbon"/>
</dbReference>
<evidence type="ECO:0000313" key="3">
    <source>
        <dbReference type="EMBL" id="MFC6254114.1"/>
    </source>
</evidence>
<proteinExistence type="predicted"/>
<evidence type="ECO:0000256" key="1">
    <source>
        <dbReference type="SAM" id="Phobius"/>
    </source>
</evidence>
<dbReference type="Proteomes" id="UP001596190">
    <property type="component" value="Unassembled WGS sequence"/>
</dbReference>
<sequence>MAMTQCPKCGHSIPADSTFCPDCGFNLIENEPPRASRLVKDEGVRLRRAKQPTDSWQRRLIPNLTHLKQVGQFVVNNGWFLLAIYVISLVFNEWRWEIFGLFILTSYLFSLLTGKESFWQSKK</sequence>
<protein>
    <submittedName>
        <fullName evidence="3">Zinc-ribbon domain-containing protein</fullName>
    </submittedName>
</protein>